<sequence>MAVLVWASWSDLTKREIPNAAAVLLGLTAVVDAWIGGSPLQAGWLGCISILIVGFPVSAYLGLIGAGDIKLLAAAALWTSARTLDLLLITAWAGGVLALLYLCLNLVRTRRTTEIPYGVAVSLSLLLMLTHMV</sequence>
<dbReference type="InterPro" id="IPR000045">
    <property type="entry name" value="Prepilin_IV_endopep_pep"/>
</dbReference>
<dbReference type="STRING" id="1203554.HMPREF1476_00400"/>
<dbReference type="HOGENOM" id="CLU_057101_9_2_4"/>
<accession>S3CKN7</accession>
<feature type="domain" description="Prepilin type IV endopeptidase peptidase" evidence="2">
    <location>
        <begin position="2"/>
        <end position="98"/>
    </location>
</feature>
<dbReference type="GO" id="GO:0016020">
    <property type="term" value="C:membrane"/>
    <property type="evidence" value="ECO:0007669"/>
    <property type="project" value="InterPro"/>
</dbReference>
<feature type="transmembrane region" description="Helical" evidence="1">
    <location>
        <begin position="114"/>
        <end position="132"/>
    </location>
</feature>
<gene>
    <name evidence="3" type="ORF">HMPREF1476_00400</name>
</gene>
<feature type="transmembrane region" description="Helical" evidence="1">
    <location>
        <begin position="20"/>
        <end position="37"/>
    </location>
</feature>
<feature type="transmembrane region" description="Helical" evidence="1">
    <location>
        <begin position="86"/>
        <end position="107"/>
    </location>
</feature>
<organism evidence="3 4">
    <name type="scientific">Sutterella wadsworthensis HGA0223</name>
    <dbReference type="NCBI Taxonomy" id="1203554"/>
    <lineage>
        <taxon>Bacteria</taxon>
        <taxon>Pseudomonadati</taxon>
        <taxon>Pseudomonadota</taxon>
        <taxon>Betaproteobacteria</taxon>
        <taxon>Burkholderiales</taxon>
        <taxon>Sutterellaceae</taxon>
        <taxon>Sutterella</taxon>
    </lineage>
</organism>
<keyword evidence="1" id="KW-1133">Transmembrane helix</keyword>
<evidence type="ECO:0000313" key="3">
    <source>
        <dbReference type="EMBL" id="EPE01090.1"/>
    </source>
</evidence>
<comment type="caution">
    <text evidence="3">The sequence shown here is derived from an EMBL/GenBank/DDBJ whole genome shotgun (WGS) entry which is preliminary data.</text>
</comment>
<evidence type="ECO:0000313" key="4">
    <source>
        <dbReference type="Proteomes" id="UP000014400"/>
    </source>
</evidence>
<dbReference type="Pfam" id="PF01478">
    <property type="entry name" value="Peptidase_A24"/>
    <property type="match status" value="1"/>
</dbReference>
<name>S3CKN7_9BURK</name>
<dbReference type="GO" id="GO:0004190">
    <property type="term" value="F:aspartic-type endopeptidase activity"/>
    <property type="evidence" value="ECO:0007669"/>
    <property type="project" value="InterPro"/>
</dbReference>
<dbReference type="PATRIC" id="fig|1203554.3.peg.382"/>
<keyword evidence="4" id="KW-1185">Reference proteome</keyword>
<dbReference type="Proteomes" id="UP000014400">
    <property type="component" value="Unassembled WGS sequence"/>
</dbReference>
<feature type="transmembrane region" description="Helical" evidence="1">
    <location>
        <begin position="44"/>
        <end position="66"/>
    </location>
</feature>
<evidence type="ECO:0000256" key="1">
    <source>
        <dbReference type="SAM" id="Phobius"/>
    </source>
</evidence>
<dbReference type="EMBL" id="ATCF01000005">
    <property type="protein sequence ID" value="EPE01090.1"/>
    <property type="molecule type" value="Genomic_DNA"/>
</dbReference>
<dbReference type="Gene3D" id="1.20.120.1220">
    <property type="match status" value="1"/>
</dbReference>
<evidence type="ECO:0000259" key="2">
    <source>
        <dbReference type="Pfam" id="PF01478"/>
    </source>
</evidence>
<proteinExistence type="predicted"/>
<dbReference type="eggNOG" id="ENOG5032QN4">
    <property type="taxonomic scope" value="Bacteria"/>
</dbReference>
<keyword evidence="1" id="KW-0812">Transmembrane</keyword>
<keyword evidence="1" id="KW-0472">Membrane</keyword>
<dbReference type="AlphaFoldDB" id="S3CKN7"/>
<reference evidence="3 4" key="1">
    <citation type="submission" date="2013-04" db="EMBL/GenBank/DDBJ databases">
        <title>The Genome Sequence of Sutterella wadsworthensis HGA0223.</title>
        <authorList>
            <consortium name="The Broad Institute Genomics Platform"/>
            <person name="Earl A."/>
            <person name="Ward D."/>
            <person name="Feldgarden M."/>
            <person name="Gevers D."/>
            <person name="Schmidt T.M."/>
            <person name="Dover J."/>
            <person name="Dai D."/>
            <person name="Walker B."/>
            <person name="Young S."/>
            <person name="Zeng Q."/>
            <person name="Gargeya S."/>
            <person name="Fitzgerald M."/>
            <person name="Haas B."/>
            <person name="Abouelleil A."/>
            <person name="Allen A.W."/>
            <person name="Alvarado L."/>
            <person name="Arachchi H.M."/>
            <person name="Berlin A.M."/>
            <person name="Chapman S.B."/>
            <person name="Gainer-Dewar J."/>
            <person name="Goldberg J."/>
            <person name="Griggs A."/>
            <person name="Gujja S."/>
            <person name="Hansen M."/>
            <person name="Howarth C."/>
            <person name="Imamovic A."/>
            <person name="Ireland A."/>
            <person name="Larimer J."/>
            <person name="McCowan C."/>
            <person name="Murphy C."/>
            <person name="Pearson M."/>
            <person name="Poon T.W."/>
            <person name="Priest M."/>
            <person name="Roberts A."/>
            <person name="Saif S."/>
            <person name="Shea T."/>
            <person name="Sisk P."/>
            <person name="Sykes S."/>
            <person name="Wortman J."/>
            <person name="Nusbaum C."/>
            <person name="Birren B."/>
        </authorList>
    </citation>
    <scope>NUCLEOTIDE SEQUENCE [LARGE SCALE GENOMIC DNA]</scope>
    <source>
        <strain evidence="3 4">HGA0223</strain>
    </source>
</reference>
<protein>
    <recommendedName>
        <fullName evidence="2">Prepilin type IV endopeptidase peptidase domain-containing protein</fullName>
    </recommendedName>
</protein>